<dbReference type="SUPFAM" id="SSF48371">
    <property type="entry name" value="ARM repeat"/>
    <property type="match status" value="1"/>
</dbReference>
<feature type="region of interest" description="Disordered" evidence="4">
    <location>
        <begin position="522"/>
        <end position="555"/>
    </location>
</feature>
<protein>
    <submittedName>
        <fullName evidence="7">Uncharacterized protein</fullName>
    </submittedName>
</protein>
<feature type="domain" description="BEACH" evidence="5">
    <location>
        <begin position="3041"/>
        <end position="3333"/>
    </location>
</feature>
<sequence length="3671" mass="408650">MKWVSLLKDFKERVGLSQPPSVESSPSSASSSSARDSNATTSTAQEFAASSPSRLPKGDVLNTDFTAPELRLETQGALQLGCIIMWLLMLPGAGLWEMIDLRQLDQRVALADMPRHENLFLAAVTVDKLDLELDFKRHWEEFRSSSSEKEKETALNMTVDVFCRLVKQHANVAQLITMLVETHIFSFVVGRAFVTDVEKLKISSKSRSLDVGILLRFFSEVTKDGIKPGTNLLTAVEVLVSGPIDKQSLLDSGILCCLIHILSALLGPDEGNQKQKASTQDILLVAEKNYGGDVVQVRRLEVEGSVVHIMKALANHPSAAQSLIEDNSLELLFQMVANGSLLVFSQYKEGLIPLHTIQLHRHAMQILGLLLVNDNGSTAKYIRKHHLIKVLLMAVKDFNPYSGDPAYTMGIVDLLLECVELSHRPEAGGVRLREDIHNAHGYQFLVQFALVLSKNPVVQAPNSESLSDQTSASESLHATNVERQDSKKNLGATSEQSLSPALSRLLDVLVNLSQVGPADYTVSAGSRASRNSHNKPSGHSRSRTPSSDRVSDEVWEKGNDKVKDLEAVQMLQDIFLKAESRELQAEVLNRMFKIFSSHLENYKLCQQLRTVPLLILNMGGFPPSLQEIILKILEYAVTVVNCVPDQELLSLCCLLQQPITSELKHTILSFFVKLLSFDQQYKKVLREVGVLEVLLDDLKQNKFLLGPDQSHSDSNHLEGKSSSSSFKKHLDSKDAIISSPKLLESGSGKFPLFEVEGTIAVAWDCMVSLLKKADANQAAFRSANGVTIVLPFLASNTHRAGVLRVLSCLIIEDGAQAHPEELGALVEVLKSEMVTNVSGSQYRLLSEAKCDTFGAMWRILGVNNSAQRVFGEATGFSLVLTTLHSFQSDGEQMNQSSSMVYIKVLTYLLRMVTAGVCDNAVNRMRLHMIISSQTFYDLLSDSGLICVEYERQVIQLMLELALELVIPPFMTSETVSSSDFDTGSAGFILTTPEGSFIPDKERVYNAGAVRVLIRSLLLFTPKVQLEVLNLIAKLAHAGSFNQENLTSVGCVELLLETICPFLSGSSLLVAHALKIVEVLGAYRLSASEVRLLIRYVLQVRLMSSGCSLVDMMEKLILMEDINSENVSLAPFVEMNMSKIGHASIQVSLGERSWPPVAGYSFVCWFQFRNFLKTQTKESEASKVGPSKKRSTAGGLHRGGRVLRIFSVGATEGNSLYAELYLQEDGVLTIATSNSCSLSFSGIELEEGRWHHLAVVHSKPNALAGLFQASVAYVYLDGKLRHTGKLGYSPSPFGKPLQVTIGTPATCARVSDFSWKLRCCYLFEEVLTSGSICFMYILGRGYRGLFQDTDLLRFVPNQACGGGSMAILDSLDTDLPLASNVQRPQSASKQGSSKVDCSGIVWDLERLGNLSLQLSGKKLIFAFDGTCTEAIRVSGTFSMLNLVDPTSAAASPIGGIPRFGRLHGDIYICRQCVIGDSIRPVGGMAVVLALVEAAETRDMLHMAFTLLACALHQNPQNVIDMHKYRGYHLLALFLRRRMPLFDMQSLEIFFQIAACEASFSEPRKLEHFQSIPSPAPNIQETSFEGSLLKLRDEFSSGGSHGDMDDFSAQKDSFSHISELENADMPAETSNCIVLSNADMVEHVLLDWTLWVTAPVSVQISLLGFLEHLVSMHWYRNHNLTILRRINLVQHLLVTLQRGDVEVPVLEKLVVLLGVILEDGFLASELEHVVRFVIMTFDPPELTSRNQIMRESMGKHVIVRNMLLEMLIDLQVTIKSEEPLEQWHKIVSSKLVTYYLDEAVHPTSMRWVMTLLGVSLVSSPTFAVKFRTSGGYQGLARVLPSFYDSPDIYYILFCLIFGKPVYPRLPEVRMLDFHALMPSDGNYGELKFMELLDSVIAMAKSTFDRLCMQSMLAHQTGNLSQVAAGLVAELAEDNADMVGELQGEALMHKTYAARIMGGEASAPAAATSVLRFMVDLAKMCPPFSAVCRRAEFLESCIDLYFSCVRAAHAVKMAKELSVKTEEKTLNDSDDTNSSQNTFSSLPHEQEQSVKTSISIGSYPQGQVSTSSEDMPVALKDMPCDETETNVTIAEQEVKKPAQEDVQIVESLGGEAVDQEYNITVSNGDFSLPDMKNTADAIQQEDSQSSASFTMFDSPIISELPSSRIQLTPSSSQVIAFTSWLGSSSFNGSKAQSLATPSIESSLSMSEHEPSSDLKSGTQGSFSATTFFAVNLKLLLEIDDSGYGSGPCSAGATAVLDFMAEVLSDFVTEQLKAAQVIESILESVPLYVDAESVLVFQGLCLSRLMNFLERRLVRDDEENENKLDKSRWSSNLDALCWMIVDRAYMGAFPQPAGVLRTLEFLFSMLQLANKDGRIEETAPTAKGLLSIGRGSRQLDAYIHAILKNMNRMILYCFLPSFLLAIGEENLVSRLGLQIEQKKRFVSNSSQEDTGVDICSVLQLLVAHRRIIFCPSNIDSDLNCSLCINLISLIHDQRQNVQSMAVDVLKYLLVHRRAALEDVLVSKPNQGQNLDVLHGGFDILLTGNLSVFFEWFHSSEQVVNKVLEKCAAIMWVQYIAGAAKFPGVRIKGMDSRRKREMGRRSRDTSKLDQRHWEQENERRYALEVVRDEMSTELRVVRQDKYGWVLHAESEWQTHLQELVHERGIFPMSKTWVNEDPAWQLCPIEGPYRMRKKLERCKLKIDTIQNVLNGQFELGEIELSREKHENDFDASDAESDSYFNLLTGNVKQNPVSGELYDGSVFGKADDGRDVASSSAGWNDDRASSINETSLYSATEFGVRSSSESVPQAESIQGRSGLGSPRQSSSMKNDEVIVTDDKLDKELNDNGEYLIRPYLEPFEKIKFRYNCERVVGLDKHDGIFLIGELSLYIIENFYIDDTGRICEKECEDELSVIDQALGVKKDFSCSMDSHSKSTSSWGATAKACVGGRAWAYDGGAWGKEKVCSGGNVPHPWRMWKLDSVHEILKRDYQLRPVAIELFSMDGCNDLLVFHKKEREEVFKNLVAMNLPRNSMLDATFSGSMKQDTNEGSRLFKIMAKSFSKRWQNGEISNFQYLMHLNTLAGRGYSDLTQYPVFPWVLADYESENLDLSDPKTFRMLDKPMGCQTLEGEEEFKKRYESWDDPEVPKFHYGSHYSSAGIVLFYLLRLPPFSTENQKLQGGQFDHADRLFNSVRDTWFSAAGKGNTSDVKELIPEFFYMPEFLENRFNLDLGEKQSGEKVGDVVLPPWAKGSAREFIRRHREALESDYVSENLHHWIDLIFGCKQRGKAAEEAVNVFYHYTYEGNVDIDSVTDPAMKASILAQINHFGQTPKQLFLKSHVKRRVDRKLPPHPLKHSSHLLAHEIRKISSSVSQIVTSNEKILVVGTNNLLKPRTYTKYVAWGFPDRSLRFMSYDQDRLLSTHENLHGGHQIQCVGVSHDGQTLVSGADDGLVCVWRISKDSPRATRRLELEKALCAHTSRIICLRVSQPYMMIVSGSDDCTVILWDLSSLVFIRQLPEFPSPVSAIYVNDLTGEIVTAAGVMLAIWSINGECLAVINTSQLPSDFILSVTSCTFSDWMETNWYVTGHQSGAVKVWEMIHCSDQRSSQSKVTNNAMGGLGLGDRVPEYRLVLHKVLKFHKHPVTALNLTDDLKQLLSGDSSGHLLSWTLPDESLRRSINQG</sequence>
<dbReference type="PROSITE" id="PS50294">
    <property type="entry name" value="WD_REPEATS_REGION"/>
    <property type="match status" value="1"/>
</dbReference>
<comment type="caution">
    <text evidence="7">The sequence shown here is derived from an EMBL/GenBank/DDBJ whole genome shotgun (WGS) entry which is preliminary data.</text>
</comment>
<accession>A0A834G1B8</accession>
<dbReference type="EMBL" id="WJXA01000013">
    <property type="protein sequence ID" value="KAF7119827.1"/>
    <property type="molecule type" value="Genomic_DNA"/>
</dbReference>
<dbReference type="Gene3D" id="1.10.1540.10">
    <property type="entry name" value="BEACH domain"/>
    <property type="match status" value="1"/>
</dbReference>
<dbReference type="InterPro" id="IPR011989">
    <property type="entry name" value="ARM-like"/>
</dbReference>
<feature type="compositionally biased region" description="Polar residues" evidence="4">
    <location>
        <begin position="460"/>
        <end position="478"/>
    </location>
</feature>
<feature type="region of interest" description="Disordered" evidence="4">
    <location>
        <begin position="2018"/>
        <end position="2066"/>
    </location>
</feature>
<dbReference type="SUPFAM" id="SSF49899">
    <property type="entry name" value="Concanavalin A-like lectins/glucanases"/>
    <property type="match status" value="1"/>
</dbReference>
<dbReference type="InterPro" id="IPR051944">
    <property type="entry name" value="BEACH_domain_protein"/>
</dbReference>
<feature type="region of interest" description="Disordered" evidence="4">
    <location>
        <begin position="2195"/>
        <end position="2214"/>
    </location>
</feature>
<dbReference type="Pfam" id="PF00400">
    <property type="entry name" value="WD40"/>
    <property type="match status" value="2"/>
</dbReference>
<dbReference type="CDD" id="cd06071">
    <property type="entry name" value="Beach"/>
    <property type="match status" value="1"/>
</dbReference>
<keyword evidence="2" id="KW-0677">Repeat</keyword>
<dbReference type="Gene3D" id="2.60.120.200">
    <property type="match status" value="1"/>
</dbReference>
<feature type="repeat" description="WD" evidence="3">
    <location>
        <begin position="3465"/>
        <end position="3500"/>
    </location>
</feature>
<feature type="region of interest" description="Disordered" evidence="4">
    <location>
        <begin position="706"/>
        <end position="726"/>
    </location>
</feature>
<feature type="compositionally biased region" description="Polar residues" evidence="4">
    <location>
        <begin position="2029"/>
        <end position="2066"/>
    </location>
</feature>
<dbReference type="Pfam" id="PF14844">
    <property type="entry name" value="PH_BEACH"/>
    <property type="match status" value="1"/>
</dbReference>
<feature type="region of interest" description="Disordered" evidence="4">
    <location>
        <begin position="2796"/>
        <end position="2825"/>
    </location>
</feature>
<dbReference type="FunFam" id="1.10.1540.10:FF:000002">
    <property type="entry name" value="WD repeat and FYVE domain containing 3"/>
    <property type="match status" value="1"/>
</dbReference>
<dbReference type="OrthoDB" id="26681at2759"/>
<dbReference type="Proteomes" id="UP000626092">
    <property type="component" value="Unassembled WGS sequence"/>
</dbReference>
<reference evidence="7" key="1">
    <citation type="submission" date="2019-11" db="EMBL/GenBank/DDBJ databases">
        <authorList>
            <person name="Liu Y."/>
            <person name="Hou J."/>
            <person name="Li T.-Q."/>
            <person name="Guan C.-H."/>
            <person name="Wu X."/>
            <person name="Wu H.-Z."/>
            <person name="Ling F."/>
            <person name="Zhang R."/>
            <person name="Shi X.-G."/>
            <person name="Ren J.-P."/>
            <person name="Chen E.-F."/>
            <person name="Sun J.-M."/>
        </authorList>
    </citation>
    <scope>NUCLEOTIDE SEQUENCE</scope>
    <source>
        <strain evidence="7">Adult_tree_wgs_1</strain>
        <tissue evidence="7">Leaves</tissue>
    </source>
</reference>
<evidence type="ECO:0000256" key="2">
    <source>
        <dbReference type="ARBA" id="ARBA00022737"/>
    </source>
</evidence>
<keyword evidence="1 3" id="KW-0853">WD repeat</keyword>
<name>A0A834G1B8_RHOSS</name>
<dbReference type="InterPro" id="IPR019775">
    <property type="entry name" value="WD40_repeat_CS"/>
</dbReference>
<dbReference type="PANTHER" id="PTHR46108:SF4">
    <property type="entry name" value="BLUE CHEESE"/>
    <property type="match status" value="1"/>
</dbReference>
<dbReference type="PROSITE" id="PS51783">
    <property type="entry name" value="PH_BEACH"/>
    <property type="match status" value="1"/>
</dbReference>
<evidence type="ECO:0000256" key="1">
    <source>
        <dbReference type="ARBA" id="ARBA00022574"/>
    </source>
</evidence>
<feature type="compositionally biased region" description="Basic and acidic residues" evidence="4">
    <location>
        <begin position="710"/>
        <end position="719"/>
    </location>
</feature>
<feature type="compositionally biased region" description="Basic residues" evidence="4">
    <location>
        <begin position="530"/>
        <end position="542"/>
    </location>
</feature>
<feature type="region of interest" description="Disordered" evidence="4">
    <location>
        <begin position="460"/>
        <end position="494"/>
    </location>
</feature>
<dbReference type="Gene3D" id="2.30.29.30">
    <property type="entry name" value="Pleckstrin-homology domain (PH domain)/Phosphotyrosine-binding domain (PTB)"/>
    <property type="match status" value="1"/>
</dbReference>
<dbReference type="InterPro" id="IPR015943">
    <property type="entry name" value="WD40/YVTN_repeat-like_dom_sf"/>
</dbReference>
<dbReference type="Gene3D" id="2.130.10.10">
    <property type="entry name" value="YVTN repeat-like/Quinoprotein amine dehydrogenase"/>
    <property type="match status" value="2"/>
</dbReference>
<dbReference type="PANTHER" id="PTHR46108">
    <property type="entry name" value="BLUE CHEESE"/>
    <property type="match status" value="1"/>
</dbReference>
<dbReference type="CDD" id="cd01201">
    <property type="entry name" value="PH_BEACH"/>
    <property type="match status" value="1"/>
</dbReference>
<dbReference type="InterPro" id="IPR001680">
    <property type="entry name" value="WD40_rpt"/>
</dbReference>
<dbReference type="SUPFAM" id="SSF50978">
    <property type="entry name" value="WD40 repeat-like"/>
    <property type="match status" value="1"/>
</dbReference>
<dbReference type="PROSITE" id="PS50197">
    <property type="entry name" value="BEACH"/>
    <property type="match status" value="1"/>
</dbReference>
<dbReference type="InterPro" id="IPR000409">
    <property type="entry name" value="BEACH_dom"/>
</dbReference>
<dbReference type="InterPro" id="IPR011993">
    <property type="entry name" value="PH-like_dom_sf"/>
</dbReference>
<evidence type="ECO:0000313" key="7">
    <source>
        <dbReference type="EMBL" id="KAF7119827.1"/>
    </source>
</evidence>
<feature type="region of interest" description="Disordered" evidence="4">
    <location>
        <begin position="15"/>
        <end position="60"/>
    </location>
</feature>
<dbReference type="Pfam" id="PF02138">
    <property type="entry name" value="Beach"/>
    <property type="match status" value="1"/>
</dbReference>
<feature type="compositionally biased region" description="Polar residues" evidence="4">
    <location>
        <begin position="44"/>
        <end position="53"/>
    </location>
</feature>
<dbReference type="InterPro" id="IPR023362">
    <property type="entry name" value="PH-BEACH_dom"/>
</dbReference>
<proteinExistence type="predicted"/>
<dbReference type="PROSITE" id="PS50082">
    <property type="entry name" value="WD_REPEATS_2"/>
    <property type="match status" value="2"/>
</dbReference>
<dbReference type="PROSITE" id="PS00678">
    <property type="entry name" value="WD_REPEATS_1"/>
    <property type="match status" value="1"/>
</dbReference>
<gene>
    <name evidence="7" type="ORF">RHSIM_Rhsim13G0028700</name>
</gene>
<organism evidence="7 8">
    <name type="scientific">Rhododendron simsii</name>
    <name type="common">Sims's rhododendron</name>
    <dbReference type="NCBI Taxonomy" id="118357"/>
    <lineage>
        <taxon>Eukaryota</taxon>
        <taxon>Viridiplantae</taxon>
        <taxon>Streptophyta</taxon>
        <taxon>Embryophyta</taxon>
        <taxon>Tracheophyta</taxon>
        <taxon>Spermatophyta</taxon>
        <taxon>Magnoliopsida</taxon>
        <taxon>eudicotyledons</taxon>
        <taxon>Gunneridae</taxon>
        <taxon>Pentapetalae</taxon>
        <taxon>asterids</taxon>
        <taxon>Ericales</taxon>
        <taxon>Ericaceae</taxon>
        <taxon>Ericoideae</taxon>
        <taxon>Rhodoreae</taxon>
        <taxon>Rhododendron</taxon>
    </lineage>
</organism>
<dbReference type="InterPro" id="IPR036322">
    <property type="entry name" value="WD40_repeat_dom_sf"/>
</dbReference>
<dbReference type="Gene3D" id="1.25.10.10">
    <property type="entry name" value="Leucine-rich Repeat Variant"/>
    <property type="match status" value="1"/>
</dbReference>
<evidence type="ECO:0000313" key="8">
    <source>
        <dbReference type="Proteomes" id="UP000626092"/>
    </source>
</evidence>
<dbReference type="InterPro" id="IPR016024">
    <property type="entry name" value="ARM-type_fold"/>
</dbReference>
<dbReference type="SUPFAM" id="SSF50729">
    <property type="entry name" value="PH domain-like"/>
    <property type="match status" value="1"/>
</dbReference>
<dbReference type="InterPro" id="IPR036372">
    <property type="entry name" value="BEACH_dom_sf"/>
</dbReference>
<dbReference type="SUPFAM" id="SSF81837">
    <property type="entry name" value="BEACH domain"/>
    <property type="match status" value="1"/>
</dbReference>
<evidence type="ECO:0000259" key="6">
    <source>
        <dbReference type="PROSITE" id="PS51783"/>
    </source>
</evidence>
<evidence type="ECO:0000259" key="5">
    <source>
        <dbReference type="PROSITE" id="PS50197"/>
    </source>
</evidence>
<feature type="compositionally biased region" description="Polar residues" evidence="4">
    <location>
        <begin position="2796"/>
        <end position="2808"/>
    </location>
</feature>
<dbReference type="SMART" id="SM01026">
    <property type="entry name" value="Beach"/>
    <property type="match status" value="1"/>
</dbReference>
<feature type="domain" description="BEACH-type PH" evidence="6">
    <location>
        <begin position="2850"/>
        <end position="3016"/>
    </location>
</feature>
<feature type="repeat" description="WD" evidence="3">
    <location>
        <begin position="3422"/>
        <end position="3456"/>
    </location>
</feature>
<dbReference type="InterPro" id="IPR013320">
    <property type="entry name" value="ConA-like_dom_sf"/>
</dbReference>
<keyword evidence="8" id="KW-1185">Reference proteome</keyword>
<dbReference type="SMART" id="SM00320">
    <property type="entry name" value="WD40"/>
    <property type="match status" value="4"/>
</dbReference>
<feature type="compositionally biased region" description="Low complexity" evidence="4">
    <location>
        <begin position="17"/>
        <end position="43"/>
    </location>
</feature>
<evidence type="ECO:0000256" key="3">
    <source>
        <dbReference type="PROSITE-ProRule" id="PRU00221"/>
    </source>
</evidence>
<evidence type="ECO:0000256" key="4">
    <source>
        <dbReference type="SAM" id="MobiDB-lite"/>
    </source>
</evidence>